<evidence type="ECO:0008006" key="3">
    <source>
        <dbReference type="Google" id="ProtNLM"/>
    </source>
</evidence>
<dbReference type="Pfam" id="PF09580">
    <property type="entry name" value="Spore_YhcN_YlaJ"/>
    <property type="match status" value="1"/>
</dbReference>
<dbReference type="PROSITE" id="PS51257">
    <property type="entry name" value="PROKAR_LIPOPROTEIN"/>
    <property type="match status" value="1"/>
</dbReference>
<evidence type="ECO:0000313" key="1">
    <source>
        <dbReference type="EMBL" id="THE14138.1"/>
    </source>
</evidence>
<protein>
    <recommendedName>
        <fullName evidence="3">Sporulation protein</fullName>
    </recommendedName>
</protein>
<dbReference type="RefSeq" id="WP_136378465.1">
    <property type="nucleotide sequence ID" value="NZ_SLUB01000005.1"/>
</dbReference>
<keyword evidence="2" id="KW-1185">Reference proteome</keyword>
<reference evidence="1 2" key="1">
    <citation type="journal article" date="2019" name="Indoor Air">
        <title>Impacts of indoor surface finishes on bacterial viability.</title>
        <authorList>
            <person name="Hu J."/>
            <person name="Maamar S.B."/>
            <person name="Glawe A.J."/>
            <person name="Gottel N."/>
            <person name="Gilbert J.A."/>
            <person name="Hartmann E.M."/>
        </authorList>
    </citation>
    <scope>NUCLEOTIDE SEQUENCE [LARGE SCALE GENOMIC DNA]</scope>
    <source>
        <strain evidence="1 2">AF060A6</strain>
    </source>
</reference>
<dbReference type="Proteomes" id="UP000306477">
    <property type="component" value="Unassembled WGS sequence"/>
</dbReference>
<dbReference type="OrthoDB" id="2938922at2"/>
<dbReference type="InterPro" id="IPR019076">
    <property type="entry name" value="Spore_lipoprot_YhcN/YlaJ-like"/>
</dbReference>
<accession>A0A4S3PWM0</accession>
<proteinExistence type="predicted"/>
<dbReference type="AlphaFoldDB" id="A0A4S3PWM0"/>
<gene>
    <name evidence="1" type="ORF">E1I69_04815</name>
</gene>
<sequence>MKKYFFCYGVFIFLVFGLLTGCKENIDSVKNQSTSITNISAKKSTNQSTANQAKELVIKRDDVTGVRGVNTDKELLIAITVPQIDRFQLKTIEKNVKEELKKKYPDYKIEVSTDQKIFLELDILERKLEEGKAGEKGLKKEFGNIKRLMKEEA</sequence>
<organism evidence="1 2">
    <name type="scientific">Bacillus timonensis</name>
    <dbReference type="NCBI Taxonomy" id="1033734"/>
    <lineage>
        <taxon>Bacteria</taxon>
        <taxon>Bacillati</taxon>
        <taxon>Bacillota</taxon>
        <taxon>Bacilli</taxon>
        <taxon>Bacillales</taxon>
        <taxon>Bacillaceae</taxon>
        <taxon>Bacillus</taxon>
    </lineage>
</organism>
<name>A0A4S3PWM0_9BACI</name>
<evidence type="ECO:0000313" key="2">
    <source>
        <dbReference type="Proteomes" id="UP000306477"/>
    </source>
</evidence>
<dbReference type="EMBL" id="SLUB01000005">
    <property type="protein sequence ID" value="THE14138.1"/>
    <property type="molecule type" value="Genomic_DNA"/>
</dbReference>
<comment type="caution">
    <text evidence="1">The sequence shown here is derived from an EMBL/GenBank/DDBJ whole genome shotgun (WGS) entry which is preliminary data.</text>
</comment>